<feature type="transmembrane region" description="Helical" evidence="1">
    <location>
        <begin position="92"/>
        <end position="113"/>
    </location>
</feature>
<evidence type="ECO:0000256" key="1">
    <source>
        <dbReference type="SAM" id="Phobius"/>
    </source>
</evidence>
<dbReference type="EMBL" id="PGVD01000028">
    <property type="protein sequence ID" value="PLR96995.1"/>
    <property type="molecule type" value="Genomic_DNA"/>
</dbReference>
<keyword evidence="5" id="KW-1185">Reference proteome</keyword>
<feature type="transmembrane region" description="Helical" evidence="1">
    <location>
        <begin position="67"/>
        <end position="86"/>
    </location>
</feature>
<evidence type="ECO:0000313" key="5">
    <source>
        <dbReference type="Proteomes" id="UP000235114"/>
    </source>
</evidence>
<dbReference type="RefSeq" id="WP_101577416.1">
    <property type="nucleotide sequence ID" value="NZ_PGVA01000024.1"/>
</dbReference>
<dbReference type="InterPro" id="IPR006750">
    <property type="entry name" value="YdcZ"/>
</dbReference>
<comment type="caution">
    <text evidence="2">The sequence shown here is derived from an EMBL/GenBank/DDBJ whole genome shotgun (WGS) entry which is preliminary data.</text>
</comment>
<keyword evidence="1" id="KW-1133">Transmembrane helix</keyword>
<protein>
    <recommendedName>
        <fullName evidence="6">DMT family transporter</fullName>
    </recommendedName>
</protein>
<dbReference type="EMBL" id="PGVA01000024">
    <property type="protein sequence ID" value="PLR83001.1"/>
    <property type="molecule type" value="Genomic_DNA"/>
</dbReference>
<sequence>MNMIFPLLAFLGGIAIAFQDKINGGLGRKVGVFEGAFISFATGALALFLIIIFFGKGNLSAIATVPKWQLIGGLLGALYVSSMVLVVPKIGVATTIIAVIAGQIIVGVIIDHYGLLGGMQIPFNYKKLVAMIFLFASVYLFIR</sequence>
<feature type="transmembrane region" description="Helical" evidence="1">
    <location>
        <begin position="35"/>
        <end position="55"/>
    </location>
</feature>
<reference evidence="3 5" key="2">
    <citation type="submission" date="2017-12" db="EMBL/GenBank/DDBJ databases">
        <title>Comparative Functional Genomics of Dry Heat Resistant strains isolated from the Viking Spacecraft.</title>
        <authorList>
            <person name="Seuylemezian A."/>
            <person name="Cooper K."/>
            <person name="Vaishampayan P."/>
        </authorList>
    </citation>
    <scope>NUCLEOTIDE SEQUENCE [LARGE SCALE GENOMIC DNA]</scope>
    <source>
        <strain evidence="3 5">ATCC 29669</strain>
    </source>
</reference>
<reference evidence="2 4" key="1">
    <citation type="submission" date="2017-11" db="EMBL/GenBank/DDBJ databases">
        <title>Comparitive Functional Genomics of Dry Heat Resistant strains isolated from the Viking Spacecraft.</title>
        <authorList>
            <person name="Seuylemezian A."/>
            <person name="Cooper K."/>
            <person name="Vaishampayan P."/>
        </authorList>
    </citation>
    <scope>NUCLEOTIDE SEQUENCE [LARGE SCALE GENOMIC DNA]</scope>
    <source>
        <strain evidence="2 4">M4.6</strain>
    </source>
</reference>
<evidence type="ECO:0008006" key="6">
    <source>
        <dbReference type="Google" id="ProtNLM"/>
    </source>
</evidence>
<evidence type="ECO:0000313" key="2">
    <source>
        <dbReference type="EMBL" id="PLR83001.1"/>
    </source>
</evidence>
<name>A0A2N5GME6_9BACI</name>
<dbReference type="AlphaFoldDB" id="A0A2N5GME6"/>
<keyword evidence="1" id="KW-0472">Membrane</keyword>
<dbReference type="Proteomes" id="UP000234951">
    <property type="component" value="Unassembled WGS sequence"/>
</dbReference>
<feature type="transmembrane region" description="Helical" evidence="1">
    <location>
        <begin position="125"/>
        <end position="142"/>
    </location>
</feature>
<evidence type="ECO:0000313" key="3">
    <source>
        <dbReference type="EMBL" id="PLR96995.1"/>
    </source>
</evidence>
<dbReference type="PANTHER" id="PTHR34821">
    <property type="entry name" value="INNER MEMBRANE PROTEIN YDCZ"/>
    <property type="match status" value="1"/>
</dbReference>
<gene>
    <name evidence="2" type="ORF">CU635_11040</name>
    <name evidence="3" type="ORF">CVD25_10160</name>
</gene>
<accession>A0A2N5GME6</accession>
<evidence type="ECO:0000313" key="4">
    <source>
        <dbReference type="Proteomes" id="UP000234951"/>
    </source>
</evidence>
<keyword evidence="1" id="KW-0812">Transmembrane</keyword>
<proteinExistence type="predicted"/>
<dbReference type="Pfam" id="PF04657">
    <property type="entry name" value="DMT_YdcZ"/>
    <property type="match status" value="1"/>
</dbReference>
<dbReference type="PANTHER" id="PTHR34821:SF2">
    <property type="entry name" value="INNER MEMBRANE PROTEIN YDCZ"/>
    <property type="match status" value="1"/>
</dbReference>
<dbReference type="GO" id="GO:0005886">
    <property type="term" value="C:plasma membrane"/>
    <property type="evidence" value="ECO:0007669"/>
    <property type="project" value="TreeGrafter"/>
</dbReference>
<dbReference type="OrthoDB" id="7864805at2"/>
<organism evidence="2 4">
    <name type="scientific">Bacillus canaveralius</name>
    <dbReference type="NCBI Taxonomy" id="1403243"/>
    <lineage>
        <taxon>Bacteria</taxon>
        <taxon>Bacillati</taxon>
        <taxon>Bacillota</taxon>
        <taxon>Bacilli</taxon>
        <taxon>Bacillales</taxon>
        <taxon>Bacillaceae</taxon>
        <taxon>Bacillus</taxon>
    </lineage>
</organism>
<dbReference type="Proteomes" id="UP000235114">
    <property type="component" value="Unassembled WGS sequence"/>
</dbReference>